<evidence type="ECO:0000256" key="2">
    <source>
        <dbReference type="ARBA" id="ARBA00004123"/>
    </source>
</evidence>
<evidence type="ECO:0000259" key="15">
    <source>
        <dbReference type="PROSITE" id="PS50805"/>
    </source>
</evidence>
<feature type="domain" description="C2H2-type" evidence="14">
    <location>
        <begin position="460"/>
        <end position="486"/>
    </location>
</feature>
<dbReference type="GeneID" id="103212555"/>
<keyword evidence="9" id="KW-0238">DNA-binding</keyword>
<dbReference type="RefSeq" id="XP_007956714.1">
    <property type="nucleotide sequence ID" value="XM_007958523.1"/>
</dbReference>
<accession>A0A8B7B9R2</accession>
<evidence type="ECO:0000256" key="13">
    <source>
        <dbReference type="PROSITE-ProRule" id="PRU00042"/>
    </source>
</evidence>
<evidence type="ECO:0000256" key="8">
    <source>
        <dbReference type="ARBA" id="ARBA00023015"/>
    </source>
</evidence>
<evidence type="ECO:0000313" key="16">
    <source>
        <dbReference type="Proteomes" id="UP000694850"/>
    </source>
</evidence>
<comment type="subcellular location">
    <subcellularLocation>
        <location evidence="2">Nucleus</location>
    </subcellularLocation>
</comment>
<dbReference type="SUPFAM" id="SSF57667">
    <property type="entry name" value="beta-beta-alpha zinc fingers"/>
    <property type="match status" value="5"/>
</dbReference>
<dbReference type="Pfam" id="PF01352">
    <property type="entry name" value="KRAB"/>
    <property type="match status" value="1"/>
</dbReference>
<proteinExistence type="inferred from homology"/>
<dbReference type="FunFam" id="3.30.160.60:FF:000562">
    <property type="entry name" value="Zinc finger protein 786"/>
    <property type="match status" value="2"/>
</dbReference>
<dbReference type="PROSITE" id="PS50805">
    <property type="entry name" value="KRAB"/>
    <property type="match status" value="1"/>
</dbReference>
<dbReference type="InterPro" id="IPR036236">
    <property type="entry name" value="Znf_C2H2_sf"/>
</dbReference>
<keyword evidence="4" id="KW-0479">Metal-binding</keyword>
<evidence type="ECO:0000259" key="14">
    <source>
        <dbReference type="PROSITE" id="PS50157"/>
    </source>
</evidence>
<name>A0A8B7B9R2_ORYAF</name>
<dbReference type="Pfam" id="PF00096">
    <property type="entry name" value="zf-C2H2"/>
    <property type="match status" value="6"/>
</dbReference>
<dbReference type="FunFam" id="3.30.160.60:FF:000180">
    <property type="entry name" value="Zinc finger protein 689"/>
    <property type="match status" value="1"/>
</dbReference>
<evidence type="ECO:0000256" key="11">
    <source>
        <dbReference type="ARBA" id="ARBA00023242"/>
    </source>
</evidence>
<dbReference type="AlphaFoldDB" id="A0A8B7B9R2"/>
<feature type="domain" description="C2H2-type" evidence="14">
    <location>
        <begin position="432"/>
        <end position="459"/>
    </location>
</feature>
<dbReference type="OrthoDB" id="9835442at2759"/>
<dbReference type="InterPro" id="IPR013087">
    <property type="entry name" value="Znf_C2H2_type"/>
</dbReference>
<evidence type="ECO:0000256" key="4">
    <source>
        <dbReference type="ARBA" id="ARBA00022723"/>
    </source>
</evidence>
<feature type="domain" description="C2H2-type" evidence="14">
    <location>
        <begin position="376"/>
        <end position="403"/>
    </location>
</feature>
<evidence type="ECO:0000256" key="5">
    <source>
        <dbReference type="ARBA" id="ARBA00022737"/>
    </source>
</evidence>
<dbReference type="PANTHER" id="PTHR24399:SF70">
    <property type="entry name" value="C2H2-TYPE DOMAIN-CONTAINING PROTEIN"/>
    <property type="match status" value="1"/>
</dbReference>
<dbReference type="Gene3D" id="3.30.160.60">
    <property type="entry name" value="Classic Zinc Finger"/>
    <property type="match status" value="8"/>
</dbReference>
<keyword evidence="8" id="KW-0805">Transcription regulation</keyword>
<feature type="domain" description="C2H2-type" evidence="14">
    <location>
        <begin position="515"/>
        <end position="542"/>
    </location>
</feature>
<evidence type="ECO:0000256" key="1">
    <source>
        <dbReference type="ARBA" id="ARBA00003767"/>
    </source>
</evidence>
<organism evidence="16 17">
    <name type="scientific">Orycteropus afer afer</name>
    <dbReference type="NCBI Taxonomy" id="1230840"/>
    <lineage>
        <taxon>Eukaryota</taxon>
        <taxon>Metazoa</taxon>
        <taxon>Chordata</taxon>
        <taxon>Craniata</taxon>
        <taxon>Vertebrata</taxon>
        <taxon>Euteleostomi</taxon>
        <taxon>Mammalia</taxon>
        <taxon>Eutheria</taxon>
        <taxon>Afrotheria</taxon>
        <taxon>Tubulidentata</taxon>
        <taxon>Orycteropodidae</taxon>
        <taxon>Orycteropus</taxon>
    </lineage>
</organism>
<dbReference type="SMART" id="SM00355">
    <property type="entry name" value="ZnF_C2H2"/>
    <property type="match status" value="7"/>
</dbReference>
<reference evidence="17" key="1">
    <citation type="submission" date="2025-08" db="UniProtKB">
        <authorList>
            <consortium name="RefSeq"/>
        </authorList>
    </citation>
    <scope>IDENTIFICATION</scope>
</reference>
<evidence type="ECO:0000256" key="10">
    <source>
        <dbReference type="ARBA" id="ARBA00023163"/>
    </source>
</evidence>
<dbReference type="FunFam" id="3.30.160.60:FF:001892">
    <property type="entry name" value="Zinc finger protein 786"/>
    <property type="match status" value="1"/>
</dbReference>
<evidence type="ECO:0000256" key="9">
    <source>
        <dbReference type="ARBA" id="ARBA00023125"/>
    </source>
</evidence>
<dbReference type="InterPro" id="IPR036051">
    <property type="entry name" value="KRAB_dom_sf"/>
</dbReference>
<feature type="domain" description="C2H2-type" evidence="14">
    <location>
        <begin position="543"/>
        <end position="570"/>
    </location>
</feature>
<dbReference type="PANTHER" id="PTHR24399">
    <property type="entry name" value="ZINC FINGER AND BTB DOMAIN-CONTAINING"/>
    <property type="match status" value="1"/>
</dbReference>
<dbReference type="PROSITE" id="PS00028">
    <property type="entry name" value="ZINC_FINGER_C2H2_1"/>
    <property type="match status" value="6"/>
</dbReference>
<comment type="similarity">
    <text evidence="3">Belongs to the krueppel C2H2-type zinc-finger protein family.</text>
</comment>
<dbReference type="InterPro" id="IPR001909">
    <property type="entry name" value="KRAB"/>
</dbReference>
<keyword evidence="11" id="KW-0539">Nucleus</keyword>
<evidence type="ECO:0000256" key="7">
    <source>
        <dbReference type="ARBA" id="ARBA00022833"/>
    </source>
</evidence>
<evidence type="ECO:0000256" key="3">
    <source>
        <dbReference type="ARBA" id="ARBA00006991"/>
    </source>
</evidence>
<keyword evidence="6 13" id="KW-0863">Zinc-finger</keyword>
<dbReference type="FunFam" id="3.30.160.60:FF:000151">
    <property type="entry name" value="Zinc finger and SCAN domain-containing 21"/>
    <property type="match status" value="1"/>
</dbReference>
<dbReference type="SMART" id="SM00349">
    <property type="entry name" value="KRAB"/>
    <property type="match status" value="1"/>
</dbReference>
<keyword evidence="10" id="KW-0804">Transcription</keyword>
<gene>
    <name evidence="17" type="primary">ZNF786</name>
</gene>
<feature type="domain" description="C2H2-type" evidence="14">
    <location>
        <begin position="487"/>
        <end position="514"/>
    </location>
</feature>
<feature type="domain" description="C2H2-type" evidence="14">
    <location>
        <begin position="348"/>
        <end position="375"/>
    </location>
</feature>
<dbReference type="CTD" id="136051"/>
<dbReference type="GO" id="GO:0000978">
    <property type="term" value="F:RNA polymerase II cis-regulatory region sequence-specific DNA binding"/>
    <property type="evidence" value="ECO:0007669"/>
    <property type="project" value="TreeGrafter"/>
</dbReference>
<feature type="domain" description="C2H2-type" evidence="14">
    <location>
        <begin position="404"/>
        <end position="431"/>
    </location>
</feature>
<keyword evidence="7" id="KW-0862">Zinc</keyword>
<dbReference type="FunFam" id="3.30.160.60:FF:002002">
    <property type="entry name" value="Zinc finger protein 786"/>
    <property type="match status" value="1"/>
</dbReference>
<keyword evidence="5" id="KW-0677">Repeat</keyword>
<protein>
    <recommendedName>
        <fullName evidence="12">Zinc finger protein 786</fullName>
    </recommendedName>
</protein>
<dbReference type="GO" id="GO:0005654">
    <property type="term" value="C:nucleoplasm"/>
    <property type="evidence" value="ECO:0007669"/>
    <property type="project" value="TreeGrafter"/>
</dbReference>
<dbReference type="Gene3D" id="6.10.140.140">
    <property type="match status" value="1"/>
</dbReference>
<dbReference type="GO" id="GO:0008270">
    <property type="term" value="F:zinc ion binding"/>
    <property type="evidence" value="ECO:0007669"/>
    <property type="project" value="UniProtKB-KW"/>
</dbReference>
<dbReference type="SUPFAM" id="SSF109640">
    <property type="entry name" value="KRAB domain (Kruppel-associated box)"/>
    <property type="match status" value="1"/>
</dbReference>
<comment type="function">
    <text evidence="1">May be involved in transcriptional regulation.</text>
</comment>
<sequence>MAEPFRLSLTFEDVAICFSDQEWQYLETWQKDLYKHVMRANYEILASLGGGIPKPELLSWIEQRGEPVRNWGDAQRPEDIICPSANVHFDADLKGQLFRGSLQAAKAEESQGWLQLDPLHSQDSFGALLEKGRESFPSDPGRALVNCHGRDTLEPVATCCSREALRREDALGCICRNSHWGQSPPRVARGGWVHGLRPLAAPVQESPTRCAEAVPCLGPQAEKSVLGPQHSPCLLQRHLRLATEGAAPPGKEPAQCCNAGTRWHSEVPPSCGECGMDQPSQGTLCNRSSTQRLGPGDRLLPSAECRSSEGGARSRVLRARRAPQQRLFMCAQCKRGFAHRCNLCERPFRCAECQCSFRLPSVLRARQCMHGGERPFACSQCGKGFARQSKLTEHLRVHSGEKPFPCPECDRRFRLKGQLRSHQRLHTGERPFQCSECGKSYRVKADLRTHQRLHGGTMPFSCPCGKGFAKQSKLVEHVRTHTGEKPFQCPTCDRRFRLKAQLLSHQGLHTGERPFHCPECGKNFRERGHMLRHQRIHRPERPFACGDCGKGFIYRSKLVEHARVHAKARHAPREPEVKKRLRQLFAMIEADWS</sequence>
<dbReference type="FunFam" id="3.30.160.60:FF:001385">
    <property type="entry name" value="zinc finger protein 774"/>
    <property type="match status" value="1"/>
</dbReference>
<dbReference type="Proteomes" id="UP000694850">
    <property type="component" value="Unplaced"/>
</dbReference>
<keyword evidence="16" id="KW-1185">Reference proteome</keyword>
<evidence type="ECO:0000313" key="17">
    <source>
        <dbReference type="RefSeq" id="XP_007956714.1"/>
    </source>
</evidence>
<dbReference type="GO" id="GO:0001227">
    <property type="term" value="F:DNA-binding transcription repressor activity, RNA polymerase II-specific"/>
    <property type="evidence" value="ECO:0007669"/>
    <property type="project" value="TreeGrafter"/>
</dbReference>
<dbReference type="PROSITE" id="PS50157">
    <property type="entry name" value="ZINC_FINGER_C2H2_2"/>
    <property type="match status" value="8"/>
</dbReference>
<evidence type="ECO:0000256" key="12">
    <source>
        <dbReference type="ARBA" id="ARBA00069085"/>
    </source>
</evidence>
<evidence type="ECO:0000256" key="6">
    <source>
        <dbReference type="ARBA" id="ARBA00022771"/>
    </source>
</evidence>
<dbReference type="CDD" id="cd07765">
    <property type="entry name" value="KRAB_A-box"/>
    <property type="match status" value="1"/>
</dbReference>
<feature type="domain" description="KRAB" evidence="15">
    <location>
        <begin position="9"/>
        <end position="80"/>
    </location>
</feature>